<feature type="non-terminal residue" evidence="1">
    <location>
        <position position="57"/>
    </location>
</feature>
<gene>
    <name evidence="1" type="ORF">BaRGS_00039181</name>
</gene>
<keyword evidence="2" id="KW-1185">Reference proteome</keyword>
<evidence type="ECO:0000313" key="2">
    <source>
        <dbReference type="Proteomes" id="UP001519460"/>
    </source>
</evidence>
<dbReference type="Proteomes" id="UP001519460">
    <property type="component" value="Unassembled WGS sequence"/>
</dbReference>
<accession>A0ABD0J4Q6</accession>
<dbReference type="AlphaFoldDB" id="A0ABD0J4Q6"/>
<protein>
    <submittedName>
        <fullName evidence="1">Uncharacterized protein</fullName>
    </submittedName>
</protein>
<proteinExistence type="predicted"/>
<name>A0ABD0J4Q6_9CAEN</name>
<sequence>MTSRLNTGVRNPVICRRARTLQIGSTERAELPKLEGGLPNMYLHSVKVVDAGPNIAK</sequence>
<comment type="caution">
    <text evidence="1">The sequence shown here is derived from an EMBL/GenBank/DDBJ whole genome shotgun (WGS) entry which is preliminary data.</text>
</comment>
<dbReference type="EMBL" id="JACVVK020000669">
    <property type="protein sequence ID" value="KAK7457937.1"/>
    <property type="molecule type" value="Genomic_DNA"/>
</dbReference>
<reference evidence="1 2" key="1">
    <citation type="journal article" date="2023" name="Sci. Data">
        <title>Genome assembly of the Korean intertidal mud-creeper Batillaria attramentaria.</title>
        <authorList>
            <person name="Patra A.K."/>
            <person name="Ho P.T."/>
            <person name="Jun S."/>
            <person name="Lee S.J."/>
            <person name="Kim Y."/>
            <person name="Won Y.J."/>
        </authorList>
    </citation>
    <scope>NUCLEOTIDE SEQUENCE [LARGE SCALE GENOMIC DNA]</scope>
    <source>
        <strain evidence="1">Wonlab-2016</strain>
    </source>
</reference>
<evidence type="ECO:0000313" key="1">
    <source>
        <dbReference type="EMBL" id="KAK7457937.1"/>
    </source>
</evidence>
<organism evidence="1 2">
    <name type="scientific">Batillaria attramentaria</name>
    <dbReference type="NCBI Taxonomy" id="370345"/>
    <lineage>
        <taxon>Eukaryota</taxon>
        <taxon>Metazoa</taxon>
        <taxon>Spiralia</taxon>
        <taxon>Lophotrochozoa</taxon>
        <taxon>Mollusca</taxon>
        <taxon>Gastropoda</taxon>
        <taxon>Caenogastropoda</taxon>
        <taxon>Sorbeoconcha</taxon>
        <taxon>Cerithioidea</taxon>
        <taxon>Batillariidae</taxon>
        <taxon>Batillaria</taxon>
    </lineage>
</organism>